<dbReference type="PATRIC" id="fig|1603606.3.peg.2715"/>
<accession>A0A0M5INZ7</accession>
<gene>
    <name evidence="3" type="ORF">DSOUD_2508</name>
</gene>
<dbReference type="PANTHER" id="PTHR41773:SF1">
    <property type="entry name" value="RELA_SPOT DOMAIN-CONTAINING PROTEIN"/>
    <property type="match status" value="1"/>
</dbReference>
<keyword evidence="1" id="KW-0802">TPR repeat</keyword>
<dbReference type="SMART" id="SM00954">
    <property type="entry name" value="RelA_SpoT"/>
    <property type="match status" value="1"/>
</dbReference>
<reference evidence="3 4" key="1">
    <citation type="submission" date="2015-07" db="EMBL/GenBank/DDBJ databases">
        <title>Isolation and Genomic Characterization of a Novel Halophilic Metal-Reducing Deltaproteobacterium from the Deep Subsurface.</title>
        <authorList>
            <person name="Badalamenti J.P."/>
            <person name="Summers Z.M."/>
            <person name="Gralnick J.A."/>
            <person name="Bond D.R."/>
        </authorList>
    </citation>
    <scope>NUCLEOTIDE SEQUENCE [LARGE SCALE GENOMIC DNA]</scope>
    <source>
        <strain evidence="3 4">WTL</strain>
    </source>
</reference>
<keyword evidence="4" id="KW-1185">Reference proteome</keyword>
<sequence>MEKPATRKNGDTFDREAVRAVYQAQKPAYEAILQDLQGEVRTLLEKNGFTPTIKFRVKRFEAYFDKLLRVSRRPEGEKQPLITDVIALRIVFPFLEDVNAVERLLSSALEIVEWEHKGGHHSFREFAYDSVHLLVRIDDRRLDGGVPYGAAVCEVQLRTILQDAWAEVEHELIYKSDISLPNESIKRKLASLNATLTLSDLIFQEIRDYQKEIRSRDRKRRQSLEATLSGERCISITPPPFPDLHPASTAETPLLSGGVSLEKAMLEALRAHSNDELERAVGLYSQILRMKLTDPVRSLVYNHRGMAYFALSDYRRSLKDFSRALDLDDENVRCLNNRALTYRVLKRFHDSLQEYDRSLAINPSQFDAFWGRAQTCYELQLFTQALEDCHRALGIQPGFAPAQALVRRIGNRVF</sequence>
<dbReference type="CDD" id="cd05399">
    <property type="entry name" value="NT_Rel-Spo_like"/>
    <property type="match status" value="1"/>
</dbReference>
<dbReference type="OrthoDB" id="9789634at2"/>
<dbReference type="InterPro" id="IPR043519">
    <property type="entry name" value="NT_sf"/>
</dbReference>
<dbReference type="PROSITE" id="PS50005">
    <property type="entry name" value="TPR"/>
    <property type="match status" value="2"/>
</dbReference>
<feature type="repeat" description="TPR" evidence="1">
    <location>
        <begin position="332"/>
        <end position="365"/>
    </location>
</feature>
<evidence type="ECO:0000256" key="1">
    <source>
        <dbReference type="PROSITE-ProRule" id="PRU00339"/>
    </source>
</evidence>
<dbReference type="Gene3D" id="1.10.287.860">
    <property type="entry name" value="Nucleotidyltransferase"/>
    <property type="match status" value="1"/>
</dbReference>
<dbReference type="Gene3D" id="3.30.460.10">
    <property type="entry name" value="Beta Polymerase, domain 2"/>
    <property type="match status" value="1"/>
</dbReference>
<organism evidence="3 4">
    <name type="scientific">Desulfuromonas soudanensis</name>
    <dbReference type="NCBI Taxonomy" id="1603606"/>
    <lineage>
        <taxon>Bacteria</taxon>
        <taxon>Pseudomonadati</taxon>
        <taxon>Thermodesulfobacteriota</taxon>
        <taxon>Desulfuromonadia</taxon>
        <taxon>Desulfuromonadales</taxon>
        <taxon>Desulfuromonadaceae</taxon>
        <taxon>Desulfuromonas</taxon>
    </lineage>
</organism>
<dbReference type="GO" id="GO:0015969">
    <property type="term" value="P:guanosine tetraphosphate metabolic process"/>
    <property type="evidence" value="ECO:0007669"/>
    <property type="project" value="InterPro"/>
</dbReference>
<dbReference type="KEGG" id="des:DSOUD_2508"/>
<dbReference type="Gene3D" id="1.25.40.10">
    <property type="entry name" value="Tetratricopeptide repeat domain"/>
    <property type="match status" value="1"/>
</dbReference>
<dbReference type="PANTHER" id="PTHR41773">
    <property type="entry name" value="GTP PYROPHOSPHATASE-RELATED"/>
    <property type="match status" value="1"/>
</dbReference>
<dbReference type="SMART" id="SM00028">
    <property type="entry name" value="TPR"/>
    <property type="match status" value="3"/>
</dbReference>
<dbReference type="EMBL" id="CP010802">
    <property type="protein sequence ID" value="ALC17261.1"/>
    <property type="molecule type" value="Genomic_DNA"/>
</dbReference>
<dbReference type="AlphaFoldDB" id="A0A0M5INZ7"/>
<name>A0A0M5INZ7_9BACT</name>
<dbReference type="InterPro" id="IPR007685">
    <property type="entry name" value="RelA_SpoT"/>
</dbReference>
<dbReference type="SUPFAM" id="SSF81301">
    <property type="entry name" value="Nucleotidyltransferase"/>
    <property type="match status" value="1"/>
</dbReference>
<feature type="repeat" description="TPR" evidence="1">
    <location>
        <begin position="298"/>
        <end position="331"/>
    </location>
</feature>
<dbReference type="STRING" id="1603606.DSOUD_2508"/>
<evidence type="ECO:0000313" key="4">
    <source>
        <dbReference type="Proteomes" id="UP000057158"/>
    </source>
</evidence>
<proteinExistence type="predicted"/>
<feature type="domain" description="RelA/SpoT" evidence="2">
    <location>
        <begin position="55"/>
        <end position="180"/>
    </location>
</feature>
<protein>
    <recommendedName>
        <fullName evidence="2">RelA/SpoT domain-containing protein</fullName>
    </recommendedName>
</protein>
<dbReference type="RefSeq" id="WP_053551286.1">
    <property type="nucleotide sequence ID" value="NZ_CP010802.1"/>
</dbReference>
<dbReference type="InterPro" id="IPR011990">
    <property type="entry name" value="TPR-like_helical_dom_sf"/>
</dbReference>
<dbReference type="Proteomes" id="UP000057158">
    <property type="component" value="Chromosome"/>
</dbReference>
<dbReference type="InterPro" id="IPR019734">
    <property type="entry name" value="TPR_rpt"/>
</dbReference>
<evidence type="ECO:0000259" key="2">
    <source>
        <dbReference type="SMART" id="SM00954"/>
    </source>
</evidence>
<evidence type="ECO:0000313" key="3">
    <source>
        <dbReference type="EMBL" id="ALC17261.1"/>
    </source>
</evidence>
<dbReference type="SUPFAM" id="SSF48452">
    <property type="entry name" value="TPR-like"/>
    <property type="match status" value="1"/>
</dbReference>
<dbReference type="Pfam" id="PF04607">
    <property type="entry name" value="RelA_SpoT"/>
    <property type="match status" value="1"/>
</dbReference>
<dbReference type="Pfam" id="PF13432">
    <property type="entry name" value="TPR_16"/>
    <property type="match status" value="1"/>
</dbReference>